<dbReference type="Pfam" id="PF03985">
    <property type="entry name" value="Paf1"/>
    <property type="match status" value="1"/>
</dbReference>
<feature type="compositionally biased region" description="Basic and acidic residues" evidence="5">
    <location>
        <begin position="380"/>
        <end position="420"/>
    </location>
</feature>
<evidence type="ECO:0000256" key="4">
    <source>
        <dbReference type="ARBA" id="ARBA00023242"/>
    </source>
</evidence>
<dbReference type="GeneID" id="106155405"/>
<evidence type="ECO:0000313" key="6">
    <source>
        <dbReference type="Proteomes" id="UP000085678"/>
    </source>
</evidence>
<protein>
    <recommendedName>
        <fullName evidence="3">RNA polymerase II-associated factor 1 homolog</fullName>
    </recommendedName>
</protein>
<dbReference type="InParanoid" id="A0A1S3HHV2"/>
<dbReference type="OrthoDB" id="10260285at2759"/>
<dbReference type="AlphaFoldDB" id="A0A1S3HHV2"/>
<evidence type="ECO:0000256" key="3">
    <source>
        <dbReference type="ARBA" id="ARBA00020462"/>
    </source>
</evidence>
<feature type="compositionally biased region" description="Low complexity" evidence="5">
    <location>
        <begin position="421"/>
        <end position="436"/>
    </location>
</feature>
<dbReference type="GO" id="GO:0003682">
    <property type="term" value="F:chromatin binding"/>
    <property type="evidence" value="ECO:0007669"/>
    <property type="project" value="TreeGrafter"/>
</dbReference>
<comment type="subcellular location">
    <subcellularLocation>
        <location evidence="1">Nucleus</location>
    </subcellularLocation>
</comment>
<keyword evidence="6" id="KW-1185">Reference proteome</keyword>
<reference evidence="7" key="1">
    <citation type="submission" date="2025-08" db="UniProtKB">
        <authorList>
            <consortium name="RefSeq"/>
        </authorList>
    </citation>
    <scope>IDENTIFICATION</scope>
    <source>
        <tissue evidence="7">Gonads</tissue>
    </source>
</reference>
<feature type="region of interest" description="Disordered" evidence="5">
    <location>
        <begin position="370"/>
        <end position="478"/>
    </location>
</feature>
<keyword evidence="4" id="KW-0539">Nucleus</keyword>
<gene>
    <name evidence="7" type="primary">LOC106155405</name>
</gene>
<accession>A0A1S3HHV2</accession>
<organism evidence="6 7">
    <name type="scientific">Lingula anatina</name>
    <name type="common">Brachiopod</name>
    <name type="synonym">Lingula unguis</name>
    <dbReference type="NCBI Taxonomy" id="7574"/>
    <lineage>
        <taxon>Eukaryota</taxon>
        <taxon>Metazoa</taxon>
        <taxon>Spiralia</taxon>
        <taxon>Lophotrochozoa</taxon>
        <taxon>Brachiopoda</taxon>
        <taxon>Linguliformea</taxon>
        <taxon>Lingulata</taxon>
        <taxon>Lingulida</taxon>
        <taxon>Linguloidea</taxon>
        <taxon>Lingulidae</taxon>
        <taxon>Lingula</taxon>
    </lineage>
</organism>
<evidence type="ECO:0000256" key="5">
    <source>
        <dbReference type="SAM" id="MobiDB-lite"/>
    </source>
</evidence>
<dbReference type="KEGG" id="lak:106155405"/>
<comment type="similarity">
    <text evidence="2">Belongs to the PAF1 family.</text>
</comment>
<dbReference type="FunCoup" id="A0A1S3HHV2">
    <property type="interactions" value="2419"/>
</dbReference>
<sequence>MPPTIQSGKRDDKGRKTRTGERRSDLICRVKYNNVLPDLPFDPKFITYPFEQNRFVSYNPTSLERNTKSELLTETDLGVSTDLINTDIYKVDPLERLDSEDERLLEEELSSQSDSKRSRHHNKTVSWLRKTEYISTEYNRFTPNADRPEMRVGYNIKKLLKEEDLYRDRESQINAIEKTFEDNKTEITKHYSKPGVLSIEEVPLFPDFEMWKFPCAQVIFDTDPAPKVKALPAVTEEMAQAMIRGMVDESGDQFVAYFLPTEETLSKRKRDAEENVEYTPEEEYDYVLAREYNWNVKNKASKGYEETYFFVFKEDGVYYNELETRVRLSKRRKLTEGPAPTNKSRLIVKHRPINEQELAAQEARLTMLEPPGEEEELEQFEFRPDQVGERKEGSDVENTKEESGGEKSEDEEEKRSEKSGGTRSRSGSSSSSSSSGSDHEGSGKGSGSDAGSGSESEAESEAGKKDEEEIFGSGSDSD</sequence>
<evidence type="ECO:0000256" key="1">
    <source>
        <dbReference type="ARBA" id="ARBA00004123"/>
    </source>
</evidence>
<dbReference type="RefSeq" id="XP_013385685.1">
    <property type="nucleotide sequence ID" value="XM_013530231.1"/>
</dbReference>
<dbReference type="STRING" id="7574.A0A1S3HHV2"/>
<name>A0A1S3HHV2_LINAN</name>
<feature type="compositionally biased region" description="Basic and acidic residues" evidence="5">
    <location>
        <begin position="8"/>
        <end position="22"/>
    </location>
</feature>
<dbReference type="GO" id="GO:0016593">
    <property type="term" value="C:Cdc73/Paf1 complex"/>
    <property type="evidence" value="ECO:0007669"/>
    <property type="project" value="InterPro"/>
</dbReference>
<dbReference type="Proteomes" id="UP000085678">
    <property type="component" value="Unplaced"/>
</dbReference>
<dbReference type="InterPro" id="IPR007133">
    <property type="entry name" value="RNA_pol_II-assoc_Paf1"/>
</dbReference>
<dbReference type="GO" id="GO:0000993">
    <property type="term" value="F:RNA polymerase II complex binding"/>
    <property type="evidence" value="ECO:0007669"/>
    <property type="project" value="TreeGrafter"/>
</dbReference>
<evidence type="ECO:0000256" key="2">
    <source>
        <dbReference type="ARBA" id="ARBA00007560"/>
    </source>
</evidence>
<feature type="region of interest" description="Disordered" evidence="5">
    <location>
        <begin position="1"/>
        <end position="22"/>
    </location>
</feature>
<dbReference type="GO" id="GO:0006368">
    <property type="term" value="P:transcription elongation by RNA polymerase II"/>
    <property type="evidence" value="ECO:0007669"/>
    <property type="project" value="InterPro"/>
</dbReference>
<proteinExistence type="inferred from homology"/>
<dbReference type="PANTHER" id="PTHR23188:SF12">
    <property type="entry name" value="RNA POLYMERASE II-ASSOCIATED FACTOR 1 HOMOLOG"/>
    <property type="match status" value="1"/>
</dbReference>
<dbReference type="PANTHER" id="PTHR23188">
    <property type="entry name" value="RNA POLYMERASE II-ASSOCIATED FACTOR 1 HOMOLOG"/>
    <property type="match status" value="1"/>
</dbReference>
<evidence type="ECO:0000313" key="7">
    <source>
        <dbReference type="RefSeq" id="XP_013385685.1"/>
    </source>
</evidence>